<comment type="caution">
    <text evidence="1">The sequence shown here is derived from an EMBL/GenBank/DDBJ whole genome shotgun (WGS) entry which is preliminary data.</text>
</comment>
<dbReference type="AlphaFoldDB" id="A0A1G2Q3T9"/>
<protein>
    <recommendedName>
        <fullName evidence="3">Lipoprotein</fullName>
    </recommendedName>
</protein>
<sequence length="159" mass="18269">MKNLTLKMLLIVLSGILLIGCGQTNYVINPICTPDISGDAKCLLVPLQDTRDGLDIYLDIQNVEDGTVKTVSINGIKIKDFAGGERLNMRFTNLIYKLAEIRDRRIYDYRYNARQFIFQVRVIIQIDLISGKSHNKRHWSKDYWLDDEGLGNSTLKLEF</sequence>
<proteinExistence type="predicted"/>
<name>A0A1G2Q3T9_9BACT</name>
<evidence type="ECO:0000313" key="2">
    <source>
        <dbReference type="Proteomes" id="UP000177575"/>
    </source>
</evidence>
<reference evidence="1 2" key="1">
    <citation type="journal article" date="2016" name="Nat. Commun.">
        <title>Thousands of microbial genomes shed light on interconnected biogeochemical processes in an aquifer system.</title>
        <authorList>
            <person name="Anantharaman K."/>
            <person name="Brown C.T."/>
            <person name="Hug L.A."/>
            <person name="Sharon I."/>
            <person name="Castelle C.J."/>
            <person name="Probst A.J."/>
            <person name="Thomas B.C."/>
            <person name="Singh A."/>
            <person name="Wilkins M.J."/>
            <person name="Karaoz U."/>
            <person name="Brodie E.L."/>
            <person name="Williams K.H."/>
            <person name="Hubbard S.S."/>
            <person name="Banfield J.F."/>
        </authorList>
    </citation>
    <scope>NUCLEOTIDE SEQUENCE [LARGE SCALE GENOMIC DNA]</scope>
</reference>
<dbReference type="EMBL" id="MHTC01000021">
    <property type="protein sequence ID" value="OHA55250.1"/>
    <property type="molecule type" value="Genomic_DNA"/>
</dbReference>
<dbReference type="PROSITE" id="PS51257">
    <property type="entry name" value="PROKAR_LIPOPROTEIN"/>
    <property type="match status" value="1"/>
</dbReference>
<accession>A0A1G2Q3T9</accession>
<gene>
    <name evidence="1" type="ORF">A2388_02410</name>
</gene>
<evidence type="ECO:0000313" key="1">
    <source>
        <dbReference type="EMBL" id="OHA55250.1"/>
    </source>
</evidence>
<dbReference type="Proteomes" id="UP000177575">
    <property type="component" value="Unassembled WGS sequence"/>
</dbReference>
<evidence type="ECO:0008006" key="3">
    <source>
        <dbReference type="Google" id="ProtNLM"/>
    </source>
</evidence>
<organism evidence="1 2">
    <name type="scientific">Candidatus Veblenbacteria bacterium RIFOXYB1_FULL_43_13</name>
    <dbReference type="NCBI Taxonomy" id="1802426"/>
    <lineage>
        <taxon>Bacteria</taxon>
        <taxon>Candidatus Vebleniibacteriota</taxon>
    </lineage>
</organism>